<evidence type="ECO:0000256" key="7">
    <source>
        <dbReference type="ARBA" id="ARBA00048493"/>
    </source>
</evidence>
<gene>
    <name evidence="10" type="ORF">DRJ04_05050</name>
</gene>
<dbReference type="InterPro" id="IPR025877">
    <property type="entry name" value="MobA-like_NTP_Trfase"/>
</dbReference>
<sequence>MTKSFLILVYSIISIPEEEKVKNVVAVILAAGESKRMGSSLSKLLHRLGEHFLVELPVKACLEAKVGRIITVVGHQANKIKEVLKNRCEYVYQEKRLGTGDALRRAVPLFNSFNGELLVLPGDAPFITGSVLEALVNYHRKKRPAATVLTAIFPDPASYGRVIRDGYQLVKKIVESKNATPQELKIKEVNSGIYCFDTQKAISALSFLKPNRVSGEIYLTDVFEF</sequence>
<comment type="similarity">
    <text evidence="2">In the N-terminal section; belongs to the N-acetylglucosamine-1-phosphate uridyltransferase family.</text>
</comment>
<dbReference type="Gene3D" id="3.90.550.10">
    <property type="entry name" value="Spore Coat Polysaccharide Biosynthesis Protein SpsA, Chain A"/>
    <property type="match status" value="1"/>
</dbReference>
<dbReference type="PANTHER" id="PTHR43584">
    <property type="entry name" value="NUCLEOTIDYL TRANSFERASE"/>
    <property type="match status" value="1"/>
</dbReference>
<evidence type="ECO:0000256" key="3">
    <source>
        <dbReference type="ARBA" id="ARBA00022679"/>
    </source>
</evidence>
<dbReference type="CDD" id="cd02540">
    <property type="entry name" value="GT2_GlmU_N_bac"/>
    <property type="match status" value="1"/>
</dbReference>
<dbReference type="InterPro" id="IPR050065">
    <property type="entry name" value="GlmU-like"/>
</dbReference>
<dbReference type="GO" id="GO:0003977">
    <property type="term" value="F:UDP-N-acetylglucosamine diphosphorylase activity"/>
    <property type="evidence" value="ECO:0007669"/>
    <property type="project" value="UniProtKB-EC"/>
</dbReference>
<evidence type="ECO:0000256" key="5">
    <source>
        <dbReference type="ARBA" id="ARBA00023315"/>
    </source>
</evidence>
<protein>
    <submittedName>
        <fullName evidence="10">Bifunctional UDP-N-acetylglucosamine diphosphorylase/glucosamine-1-phosphate N-acetyltransferase GlmU</fullName>
    </submittedName>
</protein>
<feature type="domain" description="MobA-like NTP transferase" evidence="9">
    <location>
        <begin position="26"/>
        <end position="150"/>
    </location>
</feature>
<evidence type="ECO:0000256" key="6">
    <source>
        <dbReference type="ARBA" id="ARBA00048247"/>
    </source>
</evidence>
<organism evidence="10 11">
    <name type="scientific">Aerophobetes bacterium</name>
    <dbReference type="NCBI Taxonomy" id="2030807"/>
    <lineage>
        <taxon>Bacteria</taxon>
        <taxon>Candidatus Aerophobota</taxon>
    </lineage>
</organism>
<comment type="similarity">
    <text evidence="1">In the C-terminal section; belongs to the transferase hexapeptide repeat family.</text>
</comment>
<evidence type="ECO:0000256" key="2">
    <source>
        <dbReference type="ARBA" id="ARBA00007947"/>
    </source>
</evidence>
<evidence type="ECO:0000256" key="1">
    <source>
        <dbReference type="ARBA" id="ARBA00007707"/>
    </source>
</evidence>
<reference evidence="10 11" key="1">
    <citation type="submission" date="2018-06" db="EMBL/GenBank/DDBJ databases">
        <title>Extensive metabolic versatility and redundancy in microbially diverse, dynamic hydrothermal sediments.</title>
        <authorList>
            <person name="Dombrowski N."/>
            <person name="Teske A."/>
            <person name="Baker B.J."/>
        </authorList>
    </citation>
    <scope>NUCLEOTIDE SEQUENCE [LARGE SCALE GENOMIC DNA]</scope>
    <source>
        <strain evidence="10">B3_G15</strain>
    </source>
</reference>
<feature type="non-terminal residue" evidence="10">
    <location>
        <position position="225"/>
    </location>
</feature>
<dbReference type="Pfam" id="PF12804">
    <property type="entry name" value="NTP_transf_3"/>
    <property type="match status" value="1"/>
</dbReference>
<dbReference type="Proteomes" id="UP000280417">
    <property type="component" value="Unassembled WGS sequence"/>
</dbReference>
<evidence type="ECO:0000256" key="4">
    <source>
        <dbReference type="ARBA" id="ARBA00022695"/>
    </source>
</evidence>
<comment type="catalytic activity">
    <reaction evidence="7">
        <text>N-acetyl-alpha-D-glucosamine 1-phosphate + UTP + H(+) = UDP-N-acetyl-alpha-D-glucosamine + diphosphate</text>
        <dbReference type="Rhea" id="RHEA:13509"/>
        <dbReference type="ChEBI" id="CHEBI:15378"/>
        <dbReference type="ChEBI" id="CHEBI:33019"/>
        <dbReference type="ChEBI" id="CHEBI:46398"/>
        <dbReference type="ChEBI" id="CHEBI:57705"/>
        <dbReference type="ChEBI" id="CHEBI:57776"/>
        <dbReference type="EC" id="2.7.7.23"/>
    </reaction>
</comment>
<dbReference type="AlphaFoldDB" id="A0A662DFD8"/>
<evidence type="ECO:0000256" key="8">
    <source>
        <dbReference type="ARBA" id="ARBA00049628"/>
    </source>
</evidence>
<dbReference type="SUPFAM" id="SSF53448">
    <property type="entry name" value="Nucleotide-diphospho-sugar transferases"/>
    <property type="match status" value="1"/>
</dbReference>
<dbReference type="GO" id="GO:0019134">
    <property type="term" value="F:glucosamine-1-phosphate N-acetyltransferase activity"/>
    <property type="evidence" value="ECO:0007669"/>
    <property type="project" value="UniProtKB-EC"/>
</dbReference>
<evidence type="ECO:0000259" key="9">
    <source>
        <dbReference type="Pfam" id="PF12804"/>
    </source>
</evidence>
<dbReference type="PANTHER" id="PTHR43584:SF3">
    <property type="entry name" value="BIFUNCTIONAL PROTEIN GLMU"/>
    <property type="match status" value="1"/>
</dbReference>
<keyword evidence="5" id="KW-0012">Acyltransferase</keyword>
<keyword evidence="4" id="KW-0548">Nucleotidyltransferase</keyword>
<evidence type="ECO:0000313" key="11">
    <source>
        <dbReference type="Proteomes" id="UP000280417"/>
    </source>
</evidence>
<comment type="catalytic activity">
    <reaction evidence="6">
        <text>alpha-D-glucosamine 1-phosphate + acetyl-CoA = N-acetyl-alpha-D-glucosamine 1-phosphate + CoA + H(+)</text>
        <dbReference type="Rhea" id="RHEA:13725"/>
        <dbReference type="ChEBI" id="CHEBI:15378"/>
        <dbReference type="ChEBI" id="CHEBI:57287"/>
        <dbReference type="ChEBI" id="CHEBI:57288"/>
        <dbReference type="ChEBI" id="CHEBI:57776"/>
        <dbReference type="ChEBI" id="CHEBI:58516"/>
        <dbReference type="EC" id="2.3.1.157"/>
    </reaction>
</comment>
<dbReference type="InterPro" id="IPR029044">
    <property type="entry name" value="Nucleotide-diphossugar_trans"/>
</dbReference>
<comment type="function">
    <text evidence="8">Catalyzes the last two sequential reactions in the de novo biosynthetic pathway for UDP-N-acetylglucosamine (UDP-GlcNAc). The C-terminal domain catalyzes the transfer of acetyl group from acetyl coenzyme A to glucosamine-1-phosphate (GlcN-1-P) to produce N-acetylglucosamine-1-phosphate (GlcNAc-1-P), which is converted into UDP-GlcNAc by the transfer of uridine 5-monophosphate (from uridine 5-triphosphate), a reaction catalyzed by the N-terminal domain.</text>
</comment>
<name>A0A662DFD8_UNCAE</name>
<keyword evidence="3 10" id="KW-0808">Transferase</keyword>
<evidence type="ECO:0000313" key="10">
    <source>
        <dbReference type="EMBL" id="RLE13033.1"/>
    </source>
</evidence>
<comment type="caution">
    <text evidence="10">The sequence shown here is derived from an EMBL/GenBank/DDBJ whole genome shotgun (WGS) entry which is preliminary data.</text>
</comment>
<dbReference type="EMBL" id="QMQA01000121">
    <property type="protein sequence ID" value="RLE13033.1"/>
    <property type="molecule type" value="Genomic_DNA"/>
</dbReference>
<proteinExistence type="inferred from homology"/>
<accession>A0A662DFD8</accession>